<dbReference type="AlphaFoldDB" id="A0AA35W7R3"/>
<protein>
    <recommendedName>
        <fullName evidence="1">Transcriptional regulator MraZ</fullName>
    </recommendedName>
</protein>
<dbReference type="InterPro" id="IPR035642">
    <property type="entry name" value="MraZ_N"/>
</dbReference>
<dbReference type="InterPro" id="IPR007159">
    <property type="entry name" value="SpoVT-AbrB_dom"/>
</dbReference>
<dbReference type="InterPro" id="IPR038619">
    <property type="entry name" value="MraZ_sf"/>
</dbReference>
<keyword evidence="4" id="KW-0805">Transcription regulation</keyword>
<evidence type="ECO:0000313" key="8">
    <source>
        <dbReference type="EMBL" id="CAI8007151.1"/>
    </source>
</evidence>
<dbReference type="HAMAP" id="MF_01008">
    <property type="entry name" value="MraZ"/>
    <property type="match status" value="1"/>
</dbReference>
<evidence type="ECO:0000256" key="2">
    <source>
        <dbReference type="ARBA" id="ARBA00022490"/>
    </source>
</evidence>
<dbReference type="SUPFAM" id="SSF89447">
    <property type="entry name" value="AbrB/MazE/MraZ-like"/>
    <property type="match status" value="1"/>
</dbReference>
<dbReference type="PANTHER" id="PTHR34701:SF1">
    <property type="entry name" value="TRANSCRIPTIONAL REGULATOR MRAZ"/>
    <property type="match status" value="1"/>
</dbReference>
<keyword evidence="5" id="KW-0238">DNA-binding</keyword>
<dbReference type="CDD" id="cd16320">
    <property type="entry name" value="MraZ_N"/>
    <property type="match status" value="1"/>
</dbReference>
<sequence>MFPHGNHPATVDVKGRLKVPAAFLEPLEQLGTQVFVTSLDGQSASIYPMKVWEDTVAHVRKLGELHPTWRRFSRITNFYGQQVELDTQHRIVLPQNLRTLANIVGKVDVLGMERYLEVWNHATLLSRITDDPLTDHDDLKLAHPEGI</sequence>
<dbReference type="InterPro" id="IPR003444">
    <property type="entry name" value="MraZ"/>
</dbReference>
<dbReference type="GO" id="GO:0000976">
    <property type="term" value="F:transcription cis-regulatory region binding"/>
    <property type="evidence" value="ECO:0007669"/>
    <property type="project" value="TreeGrafter"/>
</dbReference>
<dbReference type="InterPro" id="IPR020603">
    <property type="entry name" value="MraZ_dom"/>
</dbReference>
<evidence type="ECO:0000256" key="6">
    <source>
        <dbReference type="ARBA" id="ARBA00023163"/>
    </source>
</evidence>
<evidence type="ECO:0000256" key="3">
    <source>
        <dbReference type="ARBA" id="ARBA00022737"/>
    </source>
</evidence>
<proteinExistence type="inferred from homology"/>
<keyword evidence="9" id="KW-1185">Reference proteome</keyword>
<keyword evidence="6" id="KW-0804">Transcription</keyword>
<keyword evidence="2" id="KW-0963">Cytoplasm</keyword>
<gene>
    <name evidence="8" type="ORF">GBAR_LOCUS5069</name>
</gene>
<name>A0AA35W7R3_GEOBA</name>
<dbReference type="PROSITE" id="PS51740">
    <property type="entry name" value="SPOVT_ABRB"/>
    <property type="match status" value="2"/>
</dbReference>
<dbReference type="CDD" id="cd16321">
    <property type="entry name" value="MraZ_C"/>
    <property type="match status" value="1"/>
</dbReference>
<dbReference type="Proteomes" id="UP001174909">
    <property type="component" value="Unassembled WGS sequence"/>
</dbReference>
<reference evidence="8" key="1">
    <citation type="submission" date="2023-03" db="EMBL/GenBank/DDBJ databases">
        <authorList>
            <person name="Steffen K."/>
            <person name="Cardenas P."/>
        </authorList>
    </citation>
    <scope>NUCLEOTIDE SEQUENCE</scope>
</reference>
<dbReference type="PANTHER" id="PTHR34701">
    <property type="entry name" value="TRANSCRIPTIONAL REGULATOR MRAZ"/>
    <property type="match status" value="1"/>
</dbReference>
<dbReference type="Gene3D" id="3.40.1550.20">
    <property type="entry name" value="Transcriptional regulator MraZ domain"/>
    <property type="match status" value="1"/>
</dbReference>
<evidence type="ECO:0000256" key="1">
    <source>
        <dbReference type="ARBA" id="ARBA00013860"/>
    </source>
</evidence>
<organism evidence="8 9">
    <name type="scientific">Geodia barretti</name>
    <name type="common">Barrett's horny sponge</name>
    <dbReference type="NCBI Taxonomy" id="519541"/>
    <lineage>
        <taxon>Eukaryota</taxon>
        <taxon>Metazoa</taxon>
        <taxon>Porifera</taxon>
        <taxon>Demospongiae</taxon>
        <taxon>Heteroscleromorpha</taxon>
        <taxon>Tetractinellida</taxon>
        <taxon>Astrophorina</taxon>
        <taxon>Geodiidae</taxon>
        <taxon>Geodia</taxon>
    </lineage>
</organism>
<keyword evidence="3" id="KW-0677">Repeat</keyword>
<dbReference type="GO" id="GO:0003700">
    <property type="term" value="F:DNA-binding transcription factor activity"/>
    <property type="evidence" value="ECO:0007669"/>
    <property type="project" value="InterPro"/>
</dbReference>
<dbReference type="EMBL" id="CASHTH010000747">
    <property type="protein sequence ID" value="CAI8007151.1"/>
    <property type="molecule type" value="Genomic_DNA"/>
</dbReference>
<evidence type="ECO:0000256" key="5">
    <source>
        <dbReference type="ARBA" id="ARBA00023125"/>
    </source>
</evidence>
<dbReference type="GO" id="GO:2000143">
    <property type="term" value="P:negative regulation of DNA-templated transcription initiation"/>
    <property type="evidence" value="ECO:0007669"/>
    <property type="project" value="TreeGrafter"/>
</dbReference>
<feature type="domain" description="SpoVT-AbrB" evidence="7">
    <location>
        <begin position="6"/>
        <end position="51"/>
    </location>
</feature>
<accession>A0AA35W7R3</accession>
<evidence type="ECO:0000259" key="7">
    <source>
        <dbReference type="PROSITE" id="PS51740"/>
    </source>
</evidence>
<evidence type="ECO:0000256" key="4">
    <source>
        <dbReference type="ARBA" id="ARBA00023015"/>
    </source>
</evidence>
<evidence type="ECO:0000313" key="9">
    <source>
        <dbReference type="Proteomes" id="UP001174909"/>
    </source>
</evidence>
<comment type="caution">
    <text evidence="8">The sequence shown here is derived from an EMBL/GenBank/DDBJ whole genome shotgun (WGS) entry which is preliminary data.</text>
</comment>
<dbReference type="InterPro" id="IPR037914">
    <property type="entry name" value="SpoVT-AbrB_sf"/>
</dbReference>
<dbReference type="InterPro" id="IPR035644">
    <property type="entry name" value="MraZ_C"/>
</dbReference>
<dbReference type="Pfam" id="PF02381">
    <property type="entry name" value="MraZ"/>
    <property type="match status" value="1"/>
</dbReference>
<feature type="domain" description="SpoVT-AbrB" evidence="7">
    <location>
        <begin position="80"/>
        <end position="123"/>
    </location>
</feature>